<evidence type="ECO:0000313" key="2">
    <source>
        <dbReference type="Proteomes" id="UP000789759"/>
    </source>
</evidence>
<comment type="caution">
    <text evidence="1">The sequence shown here is derived from an EMBL/GenBank/DDBJ whole genome shotgun (WGS) entry which is preliminary data.</text>
</comment>
<organism evidence="1 2">
    <name type="scientific">Cetraspora pellucida</name>
    <dbReference type="NCBI Taxonomy" id="1433469"/>
    <lineage>
        <taxon>Eukaryota</taxon>
        <taxon>Fungi</taxon>
        <taxon>Fungi incertae sedis</taxon>
        <taxon>Mucoromycota</taxon>
        <taxon>Glomeromycotina</taxon>
        <taxon>Glomeromycetes</taxon>
        <taxon>Diversisporales</taxon>
        <taxon>Gigasporaceae</taxon>
        <taxon>Cetraspora</taxon>
    </lineage>
</organism>
<evidence type="ECO:0000313" key="1">
    <source>
        <dbReference type="EMBL" id="CAG8458477.1"/>
    </source>
</evidence>
<sequence>MYHETMQEVAQFQMPSELQQLFATILLFGEPKYHNKSLSEYDLPLLISPNNNLNKSSKLLLNELNISITAKDLSNIELLNENQK</sequence>
<name>A0A9N8YVF8_9GLOM</name>
<dbReference type="Proteomes" id="UP000789759">
    <property type="component" value="Unassembled WGS sequence"/>
</dbReference>
<dbReference type="AlphaFoldDB" id="A0A9N8YVF8"/>
<dbReference type="EMBL" id="CAJVQA010000145">
    <property type="protein sequence ID" value="CAG8458477.1"/>
    <property type="molecule type" value="Genomic_DNA"/>
</dbReference>
<accession>A0A9N8YVF8</accession>
<reference evidence="1" key="1">
    <citation type="submission" date="2021-06" db="EMBL/GenBank/DDBJ databases">
        <authorList>
            <person name="Kallberg Y."/>
            <person name="Tangrot J."/>
            <person name="Rosling A."/>
        </authorList>
    </citation>
    <scope>NUCLEOTIDE SEQUENCE</scope>
    <source>
        <strain evidence="1">FL966</strain>
    </source>
</reference>
<protein>
    <submittedName>
        <fullName evidence="1">9527_t:CDS:1</fullName>
    </submittedName>
</protein>
<gene>
    <name evidence="1" type="ORF">CPELLU_LOCUS508</name>
</gene>
<proteinExistence type="predicted"/>
<keyword evidence="2" id="KW-1185">Reference proteome</keyword>